<name>A0A4Y9XKH5_9AGAM</name>
<proteinExistence type="predicted"/>
<evidence type="ECO:0000256" key="1">
    <source>
        <dbReference type="SAM" id="MobiDB-lite"/>
    </source>
</evidence>
<reference evidence="2 3" key="1">
    <citation type="submission" date="2019-02" db="EMBL/GenBank/DDBJ databases">
        <title>Genome sequencing of the rare red list fungi Dentipellis fragilis.</title>
        <authorList>
            <person name="Buettner E."/>
            <person name="Kellner H."/>
        </authorList>
    </citation>
    <scope>NUCLEOTIDE SEQUENCE [LARGE SCALE GENOMIC DNA]</scope>
    <source>
        <strain evidence="2 3">DSM 105465</strain>
    </source>
</reference>
<dbReference type="AlphaFoldDB" id="A0A4Y9XKH5"/>
<feature type="region of interest" description="Disordered" evidence="1">
    <location>
        <begin position="146"/>
        <end position="176"/>
    </location>
</feature>
<accession>A0A4Y9XKH5</accession>
<dbReference type="OrthoDB" id="10341862at2759"/>
<gene>
    <name evidence="2" type="ORF">EVG20_g11680</name>
</gene>
<feature type="compositionally biased region" description="Basic and acidic residues" evidence="1">
    <location>
        <begin position="215"/>
        <end position="231"/>
    </location>
</feature>
<evidence type="ECO:0000313" key="3">
    <source>
        <dbReference type="Proteomes" id="UP000298327"/>
    </source>
</evidence>
<feature type="region of interest" description="Disordered" evidence="1">
    <location>
        <begin position="205"/>
        <end position="268"/>
    </location>
</feature>
<feature type="compositionally biased region" description="Polar residues" evidence="1">
    <location>
        <begin position="148"/>
        <end position="166"/>
    </location>
</feature>
<dbReference type="Proteomes" id="UP000298327">
    <property type="component" value="Unassembled WGS sequence"/>
</dbReference>
<keyword evidence="3" id="KW-1185">Reference proteome</keyword>
<dbReference type="EMBL" id="SEOQ01001966">
    <property type="protein sequence ID" value="TFY50168.1"/>
    <property type="molecule type" value="Genomic_DNA"/>
</dbReference>
<comment type="caution">
    <text evidence="2">The sequence shown here is derived from an EMBL/GenBank/DDBJ whole genome shotgun (WGS) entry which is preliminary data.</text>
</comment>
<feature type="compositionally biased region" description="Basic residues" evidence="1">
    <location>
        <begin position="247"/>
        <end position="266"/>
    </location>
</feature>
<evidence type="ECO:0000313" key="2">
    <source>
        <dbReference type="EMBL" id="TFY50168.1"/>
    </source>
</evidence>
<sequence>MASPHVKRASFYIFEAEDTPSPPSTPSRKRSYEEFSADPFSATATSSAMMSHGYNNFMTQLITSHTTYHCRQVLASSDSSYISTEGLPFHELGSVRSISPVPTEIDPLSDWVAPTSPEEIHRLLLSEGIKVRDYAPPPRVLKLEPTEIATTESQTSLSNLDTSSGASADRDGQEGEGQRLWGLLKNKLGRLSWIRQSVGQVLFQEATAPQASGPRAEEVSQGREQSTERAGHSTNMSETVEADPLPKAKRQRMSLGGKQKKMRKPLGRTETCAQIVVSH</sequence>
<protein>
    <submittedName>
        <fullName evidence="2">Uncharacterized protein</fullName>
    </submittedName>
</protein>
<organism evidence="2 3">
    <name type="scientific">Dentipellis fragilis</name>
    <dbReference type="NCBI Taxonomy" id="205917"/>
    <lineage>
        <taxon>Eukaryota</taxon>
        <taxon>Fungi</taxon>
        <taxon>Dikarya</taxon>
        <taxon>Basidiomycota</taxon>
        <taxon>Agaricomycotina</taxon>
        <taxon>Agaricomycetes</taxon>
        <taxon>Russulales</taxon>
        <taxon>Hericiaceae</taxon>
        <taxon>Dentipellis</taxon>
    </lineage>
</organism>